<evidence type="ECO:0000313" key="2">
    <source>
        <dbReference type="Proteomes" id="UP001177023"/>
    </source>
</evidence>
<evidence type="ECO:0000313" key="1">
    <source>
        <dbReference type="EMBL" id="CAJ0584701.1"/>
    </source>
</evidence>
<organism evidence="1 2">
    <name type="scientific">Mesorhabditis spiculigera</name>
    <dbReference type="NCBI Taxonomy" id="96644"/>
    <lineage>
        <taxon>Eukaryota</taxon>
        <taxon>Metazoa</taxon>
        <taxon>Ecdysozoa</taxon>
        <taxon>Nematoda</taxon>
        <taxon>Chromadorea</taxon>
        <taxon>Rhabditida</taxon>
        <taxon>Rhabditina</taxon>
        <taxon>Rhabditomorpha</taxon>
        <taxon>Rhabditoidea</taxon>
        <taxon>Rhabditidae</taxon>
        <taxon>Mesorhabditinae</taxon>
        <taxon>Mesorhabditis</taxon>
    </lineage>
</organism>
<dbReference type="EMBL" id="CATQJA010002700">
    <property type="protein sequence ID" value="CAJ0584701.1"/>
    <property type="molecule type" value="Genomic_DNA"/>
</dbReference>
<dbReference type="PANTHER" id="PTHR47411:SF3">
    <property type="entry name" value="I-BETA-1,3-N-ACETYLGLUCOSAMINYLTRANSFERASE"/>
    <property type="match status" value="1"/>
</dbReference>
<protein>
    <submittedName>
        <fullName evidence="1">Uncharacterized protein</fullName>
    </submittedName>
</protein>
<dbReference type="Proteomes" id="UP001177023">
    <property type="component" value="Unassembled WGS sequence"/>
</dbReference>
<dbReference type="Pfam" id="PF13896">
    <property type="entry name" value="Glyco_transf_49"/>
    <property type="match status" value="1"/>
</dbReference>
<accession>A0AA36DCD7</accession>
<dbReference type="AlphaFoldDB" id="A0AA36DCD7"/>
<name>A0AA36DCD7_9BILA</name>
<keyword evidence="2" id="KW-1185">Reference proteome</keyword>
<reference evidence="1" key="1">
    <citation type="submission" date="2023-06" db="EMBL/GenBank/DDBJ databases">
        <authorList>
            <person name="Delattre M."/>
        </authorList>
    </citation>
    <scope>NUCLEOTIDE SEQUENCE</scope>
    <source>
        <strain evidence="1">AF72</strain>
    </source>
</reference>
<sequence>MALHSSLTYIDDGFIKTANSWEGLISISIFAEEIVDEQFPLILKWLLHFQGKLKRPEDVFWQLFFQIDGQECEVYQVDKILYPLKESPFAATSFNPEFYPINVARNLARKFGPPHRYILVADMEQEYSLQAEQRLRFLAESRDIETNRELLVVRRFEHRTGTKAPQSFDELRNGIYRDVFEFHYHYFAVGHRIYSIKKWLQRGENTTHVQEVRKPSKHWEPMFVASASIPYHDEGLIYQYMNHLAMRWDLCAMQYKFMVADGVFNTHEGIKELRLVGGYKWQSKKQYKEGKAAAERHKARLIEMYPLTAPACIGDKPKNETATS</sequence>
<proteinExistence type="predicted"/>
<dbReference type="PANTHER" id="PTHR47411">
    <property type="entry name" value="B3GNT1, BETA-1,3-N-ACETYLGUCOSAMINYLTRANSFERASE 1, HOMOLOG"/>
    <property type="match status" value="1"/>
</dbReference>
<gene>
    <name evidence="1" type="ORF">MSPICULIGERA_LOCUS22746</name>
</gene>
<comment type="caution">
    <text evidence="1">The sequence shown here is derived from an EMBL/GenBank/DDBJ whole genome shotgun (WGS) entry which is preliminary data.</text>
</comment>
<feature type="non-terminal residue" evidence="1">
    <location>
        <position position="324"/>
    </location>
</feature>